<evidence type="ECO:0000256" key="5">
    <source>
        <dbReference type="ARBA" id="ARBA00023242"/>
    </source>
</evidence>
<organism evidence="9 10">
    <name type="scientific">Capsaspora owczarzaki (strain ATCC 30864)</name>
    <dbReference type="NCBI Taxonomy" id="595528"/>
    <lineage>
        <taxon>Eukaryota</taxon>
        <taxon>Filasterea</taxon>
        <taxon>Capsaspora</taxon>
    </lineage>
</organism>
<evidence type="ECO:0000256" key="1">
    <source>
        <dbReference type="ARBA" id="ARBA00004123"/>
    </source>
</evidence>
<comment type="similarity">
    <text evidence="2">Belongs to the CDC73 family.</text>
</comment>
<dbReference type="InterPro" id="IPR038103">
    <property type="entry name" value="CDC73_C_sf"/>
</dbReference>
<comment type="subcellular location">
    <subcellularLocation>
        <location evidence="1">Nucleus</location>
    </subcellularLocation>
</comment>
<dbReference type="RefSeq" id="XP_004344233.1">
    <property type="nucleotide sequence ID" value="XM_004344183.2"/>
</dbReference>
<dbReference type="eggNOG" id="KOG3786">
    <property type="taxonomic scope" value="Eukaryota"/>
</dbReference>
<evidence type="ECO:0000313" key="10">
    <source>
        <dbReference type="Proteomes" id="UP000008743"/>
    </source>
</evidence>
<evidence type="ECO:0000313" key="9">
    <source>
        <dbReference type="EMBL" id="KJE96263.1"/>
    </source>
</evidence>
<keyword evidence="5" id="KW-0539">Nucleus</keyword>
<dbReference type="Pfam" id="PF16050">
    <property type="entry name" value="CDC73_N"/>
    <property type="match status" value="2"/>
</dbReference>
<dbReference type="STRING" id="595528.A0A0D2WVK8"/>
<dbReference type="Pfam" id="PF05179">
    <property type="entry name" value="CDC73_C"/>
    <property type="match status" value="1"/>
</dbReference>
<dbReference type="InParanoid" id="A0A0D2WVK8"/>
<dbReference type="InterPro" id="IPR007852">
    <property type="entry name" value="Cdc73/Parafibromin"/>
</dbReference>
<protein>
    <submittedName>
        <fullName evidence="9">CDC73 protein</fullName>
    </submittedName>
</protein>
<dbReference type="Proteomes" id="UP000008743">
    <property type="component" value="Unassembled WGS sequence"/>
</dbReference>
<dbReference type="PANTHER" id="PTHR12466">
    <property type="entry name" value="CDC73 DOMAIN PROTEIN"/>
    <property type="match status" value="1"/>
</dbReference>
<feature type="domain" description="Paf1 complex subunit Cdc73 N-terminal" evidence="8">
    <location>
        <begin position="1"/>
        <end position="144"/>
    </location>
</feature>
<dbReference type="Gene3D" id="3.40.50.11990">
    <property type="entry name" value="RNA polymerase II accessory factor, Cdc73 C-terminal domain"/>
    <property type="match status" value="1"/>
</dbReference>
<dbReference type="GO" id="GO:0006368">
    <property type="term" value="P:transcription elongation by RNA polymerase II"/>
    <property type="evidence" value="ECO:0007669"/>
    <property type="project" value="InterPro"/>
</dbReference>
<reference evidence="10" key="1">
    <citation type="submission" date="2011-02" db="EMBL/GenBank/DDBJ databases">
        <title>The Genome Sequence of Capsaspora owczarzaki ATCC 30864.</title>
        <authorList>
            <person name="Russ C."/>
            <person name="Cuomo C."/>
            <person name="Burger G."/>
            <person name="Gray M.W."/>
            <person name="Holland P.W.H."/>
            <person name="King N."/>
            <person name="Lang F.B.F."/>
            <person name="Roger A.J."/>
            <person name="Ruiz-Trillo I."/>
            <person name="Young S.K."/>
            <person name="Zeng Q."/>
            <person name="Gargeya S."/>
            <person name="Alvarado L."/>
            <person name="Berlin A."/>
            <person name="Chapman S.B."/>
            <person name="Chen Z."/>
            <person name="Freedman E."/>
            <person name="Gellesch M."/>
            <person name="Goldberg J."/>
            <person name="Griggs A."/>
            <person name="Gujja S."/>
            <person name="Heilman E."/>
            <person name="Heiman D."/>
            <person name="Howarth C."/>
            <person name="Mehta T."/>
            <person name="Neiman D."/>
            <person name="Pearson M."/>
            <person name="Roberts A."/>
            <person name="Saif S."/>
            <person name="Shea T."/>
            <person name="Shenoy N."/>
            <person name="Sisk P."/>
            <person name="Stolte C."/>
            <person name="Sykes S."/>
            <person name="White J."/>
            <person name="Yandava C."/>
            <person name="Haas B."/>
            <person name="Nusbaum C."/>
            <person name="Birren B."/>
        </authorList>
    </citation>
    <scope>NUCLEOTIDE SEQUENCE</scope>
    <source>
        <strain evidence="10">ATCC 30864</strain>
    </source>
</reference>
<dbReference type="InterPro" id="IPR032041">
    <property type="entry name" value="Cdc73_N"/>
</dbReference>
<evidence type="ECO:0000259" key="7">
    <source>
        <dbReference type="Pfam" id="PF05179"/>
    </source>
</evidence>
<dbReference type="GO" id="GO:0016593">
    <property type="term" value="C:Cdc73/Paf1 complex"/>
    <property type="evidence" value="ECO:0007669"/>
    <property type="project" value="InterPro"/>
</dbReference>
<feature type="domain" description="Paf1 complex subunit Cdc73 N-terminal" evidence="8">
    <location>
        <begin position="162"/>
        <end position="224"/>
    </location>
</feature>
<name>A0A0D2WVK8_CAPO3</name>
<dbReference type="FunFam" id="3.40.50.11990:FF:000002">
    <property type="entry name" value="protein CDC73 homolog"/>
    <property type="match status" value="1"/>
</dbReference>
<dbReference type="GO" id="GO:0032968">
    <property type="term" value="P:positive regulation of transcription elongation by RNA polymerase II"/>
    <property type="evidence" value="ECO:0007669"/>
    <property type="project" value="TreeGrafter"/>
</dbReference>
<keyword evidence="4" id="KW-0804">Transcription</keyword>
<dbReference type="AlphaFoldDB" id="A0A0D2WVK8"/>
<keyword evidence="3" id="KW-0805">Transcription regulation</keyword>
<dbReference type="EMBL" id="KE346371">
    <property type="protein sequence ID" value="KJE96263.1"/>
    <property type="molecule type" value="Genomic_DNA"/>
</dbReference>
<dbReference type="PANTHER" id="PTHR12466:SF8">
    <property type="entry name" value="PARAFIBROMIN"/>
    <property type="match status" value="1"/>
</dbReference>
<proteinExistence type="inferred from homology"/>
<dbReference type="PhylomeDB" id="A0A0D2WVK8"/>
<dbReference type="GO" id="GO:0000993">
    <property type="term" value="F:RNA polymerase II complex binding"/>
    <property type="evidence" value="ECO:0007669"/>
    <property type="project" value="TreeGrafter"/>
</dbReference>
<evidence type="ECO:0000256" key="2">
    <source>
        <dbReference type="ARBA" id="ARBA00010427"/>
    </source>
</evidence>
<feature type="domain" description="Cell division control protein 73 C-terminal" evidence="7">
    <location>
        <begin position="269"/>
        <end position="422"/>
    </location>
</feature>
<dbReference type="OMA" id="CAFHLKY"/>
<accession>A0A0D2WVK8</accession>
<dbReference type="OrthoDB" id="2186602at2759"/>
<gene>
    <name evidence="9" type="ORF">CAOG_006612</name>
</gene>
<evidence type="ECO:0000256" key="3">
    <source>
        <dbReference type="ARBA" id="ARBA00023015"/>
    </source>
</evidence>
<feature type="region of interest" description="Disordered" evidence="6">
    <location>
        <begin position="122"/>
        <end position="156"/>
    </location>
</feature>
<evidence type="ECO:0000256" key="4">
    <source>
        <dbReference type="ARBA" id="ARBA00023163"/>
    </source>
</evidence>
<dbReference type="InterPro" id="IPR031336">
    <property type="entry name" value="CDC73_C"/>
</dbReference>
<sequence length="433" mass="48447">MADPLTLLRDFTQSGRAVQSVDSRLVFGNLASERSTQTNFKRTGGGYYTLDAIWFLLQNADKATAQFGQYIRDAQAANVPSVALMDRKDVLSYIRGEIATTPKLDLNAFIAPAEPYVGAAATRKHAMDEPGSQDSNKRTRMDSDMDTGSAASAAADQLPLDVDSDEAFVKELLRREKLLRTRSSVLQASKNFSSVLNVMQDIKKRQEQLAKTASSATGPKQYNRYETQEKDYLADSFQLDASGTNLASPSSRAAASPATNAPEAQQRDLVPIIIVPAVEDALITLANVKELLENSHFVSRQELRDRQQIRPTSDSVLVLRKKADGKAVPYRVIDSTLKLRPEDWKRVVAVFAHGPAWQFKGWKWPSPAELFMKVKGFHLMLQEGKVEDTIKSWDVSKLVVNPRKPHLDTTAVRQFWEELDNWTSKRDLSYLRL</sequence>
<keyword evidence="10" id="KW-1185">Reference proteome</keyword>
<evidence type="ECO:0000259" key="8">
    <source>
        <dbReference type="Pfam" id="PF16050"/>
    </source>
</evidence>
<evidence type="ECO:0000256" key="6">
    <source>
        <dbReference type="SAM" id="MobiDB-lite"/>
    </source>
</evidence>